<protein>
    <submittedName>
        <fullName evidence="5">ABC transporter substrate-binding protein</fullName>
    </submittedName>
</protein>
<dbReference type="Pfam" id="PF13458">
    <property type="entry name" value="Peripla_BP_6"/>
    <property type="match status" value="1"/>
</dbReference>
<organism evidence="5 6">
    <name type="scientific">Flexistipes sinusarabici</name>
    <dbReference type="NCBI Taxonomy" id="2352"/>
    <lineage>
        <taxon>Bacteria</taxon>
        <taxon>Pseudomonadati</taxon>
        <taxon>Deferribacterota</taxon>
        <taxon>Deferribacteres</taxon>
        <taxon>Deferribacterales</taxon>
        <taxon>Flexistipitaceae</taxon>
        <taxon>Flexistipes</taxon>
    </lineage>
</organism>
<evidence type="ECO:0000256" key="2">
    <source>
        <dbReference type="ARBA" id="ARBA00022729"/>
    </source>
</evidence>
<dbReference type="AlphaFoldDB" id="A0A5D0MNL6"/>
<feature type="chain" id="PRO_5022728092" evidence="3">
    <location>
        <begin position="26"/>
        <end position="401"/>
    </location>
</feature>
<reference evidence="5 6" key="1">
    <citation type="submission" date="2019-08" db="EMBL/GenBank/DDBJ databases">
        <title>Genomic characterization of a novel candidate phylum (ARYD3) from a high temperature, high salinity tertiary oil reservoir in north central Oklahoma, USA.</title>
        <authorList>
            <person name="Youssef N.H."/>
            <person name="Yadav A."/>
            <person name="Elshahed M.S."/>
        </authorList>
    </citation>
    <scope>NUCLEOTIDE SEQUENCE [LARGE SCALE GENOMIC DNA]</scope>
    <source>
        <strain evidence="5">ARYD1</strain>
    </source>
</reference>
<evidence type="ECO:0000256" key="3">
    <source>
        <dbReference type="SAM" id="SignalP"/>
    </source>
</evidence>
<dbReference type="InterPro" id="IPR028081">
    <property type="entry name" value="Leu-bd"/>
</dbReference>
<dbReference type="PANTHER" id="PTHR30483">
    <property type="entry name" value="LEUCINE-SPECIFIC-BINDING PROTEIN"/>
    <property type="match status" value="1"/>
</dbReference>
<feature type="domain" description="Leucine-binding protein" evidence="4">
    <location>
        <begin position="29"/>
        <end position="378"/>
    </location>
</feature>
<dbReference type="EMBL" id="VSIV01000209">
    <property type="protein sequence ID" value="TYB33060.1"/>
    <property type="molecule type" value="Genomic_DNA"/>
</dbReference>
<evidence type="ECO:0000256" key="1">
    <source>
        <dbReference type="ARBA" id="ARBA00010062"/>
    </source>
</evidence>
<evidence type="ECO:0000313" key="5">
    <source>
        <dbReference type="EMBL" id="TYB33060.1"/>
    </source>
</evidence>
<accession>A0A5D0MNL6</accession>
<keyword evidence="2 3" id="KW-0732">Signal</keyword>
<comment type="similarity">
    <text evidence="1">Belongs to the leucine-binding protein family.</text>
</comment>
<name>A0A5D0MNL6_FLESI</name>
<sequence>MFYRKLFLMLASFLLVFAFSFTAYAENVIKLGSAISFTGAKSRTGKLYVDSYKFAVERVNEMGGVNVNGKNYKFELVFYDDKSDPTESARLVEKLITVDKVDFLLGPYSSGITIPASIVARRYRIPMIEGGGASTKIFDKGNEYIFGTLPRAGDYFRSTLEFLTKQNPKPEKIAILYADDKFDVDVGEGAKAAAEEMGFKVVEFEKYSEGASDFTSAITKAKDAGAEATLVAGHTEEAINFVQQSKELNYSPYLLALTVGPSEADFRKALGKDAEYIYGVASWSAEMNFEGYLFEDTQAFVKQFTDKFGYDPDYHNASGIADVAIYKDAIERAGSLDPQKVRDAIAATSGLKTIYGPIDFMDNGQIIGSSVVLQILDGKVRQVYPASGYDAVYPVPEWDKR</sequence>
<dbReference type="SUPFAM" id="SSF53822">
    <property type="entry name" value="Periplasmic binding protein-like I"/>
    <property type="match status" value="1"/>
</dbReference>
<dbReference type="PANTHER" id="PTHR30483:SF37">
    <property type="entry name" value="ABC TRANSPORTER SUBSTRATE-BINDING PROTEIN"/>
    <property type="match status" value="1"/>
</dbReference>
<evidence type="ECO:0000313" key="6">
    <source>
        <dbReference type="Proteomes" id="UP000323337"/>
    </source>
</evidence>
<proteinExistence type="inferred from homology"/>
<feature type="signal peptide" evidence="3">
    <location>
        <begin position="1"/>
        <end position="25"/>
    </location>
</feature>
<comment type="caution">
    <text evidence="5">The sequence shown here is derived from an EMBL/GenBank/DDBJ whole genome shotgun (WGS) entry which is preliminary data.</text>
</comment>
<evidence type="ECO:0000259" key="4">
    <source>
        <dbReference type="Pfam" id="PF13458"/>
    </source>
</evidence>
<dbReference type="Gene3D" id="3.40.50.2300">
    <property type="match status" value="2"/>
</dbReference>
<dbReference type="Proteomes" id="UP000323337">
    <property type="component" value="Unassembled WGS sequence"/>
</dbReference>
<dbReference type="InterPro" id="IPR051010">
    <property type="entry name" value="BCAA_transport"/>
</dbReference>
<dbReference type="CDD" id="cd06338">
    <property type="entry name" value="PBP1_ABC_ligand_binding-like"/>
    <property type="match status" value="1"/>
</dbReference>
<gene>
    <name evidence="5" type="ORF">FXF49_08310</name>
</gene>
<dbReference type="RefSeq" id="WP_303701434.1">
    <property type="nucleotide sequence ID" value="NZ_VSIV01000209.1"/>
</dbReference>
<dbReference type="InterPro" id="IPR028082">
    <property type="entry name" value="Peripla_BP_I"/>
</dbReference>